<feature type="transmembrane region" description="Helical" evidence="1">
    <location>
        <begin position="156"/>
        <end position="178"/>
    </location>
</feature>
<protein>
    <submittedName>
        <fullName evidence="3">FHA domain-containing protein</fullName>
    </submittedName>
</protein>
<evidence type="ECO:0000256" key="1">
    <source>
        <dbReference type="SAM" id="Phobius"/>
    </source>
</evidence>
<sequence length="524" mass="58331">MYKLVVVGGKLRGQEFILKDGENVLGRDSACDVHFPVEGVSKRHMSITVADDVVYITDLGSANGTFLNGRIIKKATTKTGDKVGLPNSILQVVYVQEKIVVVKKKVASQVLREESIDEMLNGGTPPDNIVGKIFWLFKYKLMPVIHGVNQEYEWRILLAIFTAAFALITITLTIGPVLQDSKNVLMNEIRIRGTHYADEISRTNTKALEQKALERVDTSFLDGDSQDGVESYELFDLDGRVLRPISRLNEYTSDPVSIQIKEWFSKNKNIKDARILMLEGGKIGIGKQIFIYDPKTGTQESVGIIAIKFAPTTLTAEASKSTRLYLESLITSLLVGILFFGIVYYLTLRPIEELRFQIEEGLRGRRRSVESKLLFEELGPVRNAINTGLQRIRELQRDESDVDPNDIEGDDSYVNTLLEFMNGAQGPVIVLNSSKNLVKINTPAEDVCGIRQNMSAGMNILDITKERGFAATLIELCDNSANNSGSAQSGNYELQGKAYIIWVNSMMGKDGFAKGFYISFVLDN</sequence>
<evidence type="ECO:0000313" key="3">
    <source>
        <dbReference type="EMBL" id="MEA9355007.1"/>
    </source>
</evidence>
<dbReference type="Pfam" id="PF00498">
    <property type="entry name" value="FHA"/>
    <property type="match status" value="1"/>
</dbReference>
<proteinExistence type="predicted"/>
<dbReference type="InterPro" id="IPR001589">
    <property type="entry name" value="Actinin_actin-bd_CS"/>
</dbReference>
<organism evidence="3 4">
    <name type="scientific">Bacteriovorax antarcticus</name>
    <dbReference type="NCBI Taxonomy" id="3088717"/>
    <lineage>
        <taxon>Bacteria</taxon>
        <taxon>Pseudomonadati</taxon>
        <taxon>Bdellovibrionota</taxon>
        <taxon>Bacteriovoracia</taxon>
        <taxon>Bacteriovoracales</taxon>
        <taxon>Bacteriovoracaceae</taxon>
        <taxon>Bacteriovorax</taxon>
    </lineage>
</organism>
<keyword evidence="4" id="KW-1185">Reference proteome</keyword>
<dbReference type="PROSITE" id="PS00019">
    <property type="entry name" value="ACTININ_1"/>
    <property type="match status" value="1"/>
</dbReference>
<reference evidence="3 4" key="1">
    <citation type="submission" date="2023-11" db="EMBL/GenBank/DDBJ databases">
        <title>A Novel Polar Bacteriovorax (B. antarcticus) Isolated from the Biocrust in Antarctica.</title>
        <authorList>
            <person name="Mun W."/>
            <person name="Choi S.Y."/>
            <person name="Mitchell R.J."/>
        </authorList>
    </citation>
    <scope>NUCLEOTIDE SEQUENCE [LARGE SCALE GENOMIC DNA]</scope>
    <source>
        <strain evidence="3 4">PP10</strain>
    </source>
</reference>
<dbReference type="CDD" id="cd00060">
    <property type="entry name" value="FHA"/>
    <property type="match status" value="1"/>
</dbReference>
<dbReference type="PROSITE" id="PS50006">
    <property type="entry name" value="FHA_DOMAIN"/>
    <property type="match status" value="1"/>
</dbReference>
<comment type="caution">
    <text evidence="3">The sequence shown here is derived from an EMBL/GenBank/DDBJ whole genome shotgun (WGS) entry which is preliminary data.</text>
</comment>
<keyword evidence="1" id="KW-0812">Transmembrane</keyword>
<dbReference type="Gene3D" id="2.60.200.20">
    <property type="match status" value="1"/>
</dbReference>
<evidence type="ECO:0000259" key="2">
    <source>
        <dbReference type="PROSITE" id="PS50006"/>
    </source>
</evidence>
<keyword evidence="1" id="KW-1133">Transmembrane helix</keyword>
<dbReference type="Proteomes" id="UP001302274">
    <property type="component" value="Unassembled WGS sequence"/>
</dbReference>
<accession>A0ABU5VQV8</accession>
<dbReference type="SUPFAM" id="SSF49879">
    <property type="entry name" value="SMAD/FHA domain"/>
    <property type="match status" value="1"/>
</dbReference>
<feature type="transmembrane region" description="Helical" evidence="1">
    <location>
        <begin position="324"/>
        <end position="346"/>
    </location>
</feature>
<dbReference type="InterPro" id="IPR000253">
    <property type="entry name" value="FHA_dom"/>
</dbReference>
<feature type="domain" description="FHA" evidence="2">
    <location>
        <begin position="23"/>
        <end position="72"/>
    </location>
</feature>
<dbReference type="RefSeq" id="WP_323574497.1">
    <property type="nucleotide sequence ID" value="NZ_JAYGJQ010000001.1"/>
</dbReference>
<dbReference type="InterPro" id="IPR008984">
    <property type="entry name" value="SMAD_FHA_dom_sf"/>
</dbReference>
<gene>
    <name evidence="3" type="ORF">SHI21_02280</name>
</gene>
<dbReference type="SMART" id="SM00240">
    <property type="entry name" value="FHA"/>
    <property type="match status" value="1"/>
</dbReference>
<evidence type="ECO:0000313" key="4">
    <source>
        <dbReference type="Proteomes" id="UP001302274"/>
    </source>
</evidence>
<keyword evidence="1" id="KW-0472">Membrane</keyword>
<name>A0ABU5VQV8_9BACT</name>
<dbReference type="EMBL" id="JAYGJQ010000001">
    <property type="protein sequence ID" value="MEA9355007.1"/>
    <property type="molecule type" value="Genomic_DNA"/>
</dbReference>